<dbReference type="AlphaFoldDB" id="A0A3A8Q654"/>
<name>A0A3A8Q654_9BACT</name>
<gene>
    <name evidence="4" type="ORF">D7X96_33690</name>
</gene>
<keyword evidence="5" id="KW-1185">Reference proteome</keyword>
<dbReference type="RefSeq" id="WP_120548392.1">
    <property type="nucleotide sequence ID" value="NZ_RAWM01000149.1"/>
</dbReference>
<feature type="chain" id="PRO_5017358505" description="Outer membrane protein beta-barrel domain-containing protein" evidence="2">
    <location>
        <begin position="24"/>
        <end position="195"/>
    </location>
</feature>
<protein>
    <recommendedName>
        <fullName evidence="3">Outer membrane protein beta-barrel domain-containing protein</fullName>
    </recommendedName>
</protein>
<reference evidence="5" key="1">
    <citation type="submission" date="2018-09" db="EMBL/GenBank/DDBJ databases">
        <authorList>
            <person name="Livingstone P.G."/>
            <person name="Whitworth D.E."/>
        </authorList>
    </citation>
    <scope>NUCLEOTIDE SEQUENCE [LARGE SCALE GENOMIC DNA]</scope>
    <source>
        <strain evidence="5">AB047A</strain>
    </source>
</reference>
<evidence type="ECO:0000256" key="2">
    <source>
        <dbReference type="SAM" id="SignalP"/>
    </source>
</evidence>
<sequence length="195" mass="20204">MLRRFLQGGALTAVVLCAAPVLAADKKQGDVNVFLRGGIGDYTGDLGNLSSTGPLWGLTLNLQPTTFLGFEVGYEGSQNKVADTRLFDAPSLVRNGGSALVKVSPPFLTAVRPFAGVGLGLSYVDVRGAGAGLYDSDLMEEIPLAVGLEFNTGGLTAGVRGTYRLLIDQDFANVASTDDNGGGLMDASLTLGARF</sequence>
<proteinExistence type="predicted"/>
<feature type="domain" description="Outer membrane protein beta-barrel" evidence="3">
    <location>
        <begin position="10"/>
        <end position="195"/>
    </location>
</feature>
<dbReference type="InterPro" id="IPR027385">
    <property type="entry name" value="Beta-barrel_OMP"/>
</dbReference>
<evidence type="ECO:0000313" key="5">
    <source>
        <dbReference type="Proteomes" id="UP000282656"/>
    </source>
</evidence>
<dbReference type="InterPro" id="IPR011250">
    <property type="entry name" value="OMP/PagP_B-barrel"/>
</dbReference>
<organism evidence="4 5">
    <name type="scientific">Corallococcus interemptor</name>
    <dbReference type="NCBI Taxonomy" id="2316720"/>
    <lineage>
        <taxon>Bacteria</taxon>
        <taxon>Pseudomonadati</taxon>
        <taxon>Myxococcota</taxon>
        <taxon>Myxococcia</taxon>
        <taxon>Myxococcales</taxon>
        <taxon>Cystobacterineae</taxon>
        <taxon>Myxococcaceae</taxon>
        <taxon>Corallococcus</taxon>
    </lineage>
</organism>
<dbReference type="EMBL" id="RAWM01000149">
    <property type="protein sequence ID" value="RKH60402.1"/>
    <property type="molecule type" value="Genomic_DNA"/>
</dbReference>
<evidence type="ECO:0000256" key="1">
    <source>
        <dbReference type="ARBA" id="ARBA00022729"/>
    </source>
</evidence>
<evidence type="ECO:0000313" key="4">
    <source>
        <dbReference type="EMBL" id="RKH60402.1"/>
    </source>
</evidence>
<dbReference type="SUPFAM" id="SSF56925">
    <property type="entry name" value="OMPA-like"/>
    <property type="match status" value="1"/>
</dbReference>
<dbReference type="Proteomes" id="UP000282656">
    <property type="component" value="Unassembled WGS sequence"/>
</dbReference>
<comment type="caution">
    <text evidence="4">The sequence shown here is derived from an EMBL/GenBank/DDBJ whole genome shotgun (WGS) entry which is preliminary data.</text>
</comment>
<keyword evidence="1 2" id="KW-0732">Signal</keyword>
<evidence type="ECO:0000259" key="3">
    <source>
        <dbReference type="Pfam" id="PF13505"/>
    </source>
</evidence>
<accession>A0A3A8Q654</accession>
<feature type="signal peptide" evidence="2">
    <location>
        <begin position="1"/>
        <end position="23"/>
    </location>
</feature>
<dbReference type="OrthoDB" id="5501192at2"/>
<dbReference type="Pfam" id="PF13505">
    <property type="entry name" value="OMP_b-brl"/>
    <property type="match status" value="1"/>
</dbReference>